<proteinExistence type="inferred from homology"/>
<dbReference type="PANTHER" id="PTHR31126">
    <property type="entry name" value="TYROSINE-PROTEIN PHOSPHATASE"/>
    <property type="match status" value="1"/>
</dbReference>
<comment type="similarity">
    <text evidence="1">Belongs to the protein-tyrosine phosphatase family.</text>
</comment>
<dbReference type="InterPro" id="IPR000387">
    <property type="entry name" value="Tyr_Pase_dom"/>
</dbReference>
<organism evidence="3 4">
    <name type="scientific">Skermania pinensis</name>
    <dbReference type="NCBI Taxonomy" id="39122"/>
    <lineage>
        <taxon>Bacteria</taxon>
        <taxon>Bacillati</taxon>
        <taxon>Actinomycetota</taxon>
        <taxon>Actinomycetes</taxon>
        <taxon>Mycobacteriales</taxon>
        <taxon>Gordoniaceae</taxon>
        <taxon>Skermania</taxon>
    </lineage>
</organism>
<dbReference type="PROSITE" id="PS50056">
    <property type="entry name" value="TYR_PHOSPHATASE_2"/>
    <property type="match status" value="1"/>
</dbReference>
<reference evidence="3" key="1">
    <citation type="submission" date="2021-07" db="EMBL/GenBank/DDBJ databases">
        <title>Candidatus Kaistella beijingensis sp. nov. isolated from a municipal wastewater treatment plant is involved in sludge foaming.</title>
        <authorList>
            <person name="Song Y."/>
            <person name="Liu S.-J."/>
        </authorList>
    </citation>
    <scope>NUCLEOTIDE SEQUENCE</scope>
    <source>
        <strain evidence="3">DSM 43998</strain>
    </source>
</reference>
<feature type="domain" description="Tyrosine specific protein phosphatases" evidence="2">
    <location>
        <begin position="127"/>
        <end position="162"/>
    </location>
</feature>
<dbReference type="RefSeq" id="WP_066468508.1">
    <property type="nucleotide sequence ID" value="NZ_CBCRUZ010000004.1"/>
</dbReference>
<dbReference type="Pfam" id="PF13350">
    <property type="entry name" value="Y_phosphatase3"/>
    <property type="match status" value="1"/>
</dbReference>
<evidence type="ECO:0000259" key="2">
    <source>
        <dbReference type="PROSITE" id="PS50056"/>
    </source>
</evidence>
<evidence type="ECO:0000313" key="4">
    <source>
        <dbReference type="Proteomes" id="UP000887023"/>
    </source>
</evidence>
<dbReference type="InterPro" id="IPR029021">
    <property type="entry name" value="Prot-tyrosine_phosphatase-like"/>
</dbReference>
<sequence length="254" mass="27413">MTSALDDPYRLDGAWNFRDVGGLRTIDGGTTRPGVLFRSSQLSGLTDAARRELDVLGIADVFDLRRNREIEVLGADLLSHRIRLHNTPFEPRHLDDAPHERPTSAEQAVAELSSAYAQFAVCDEAAQAIVRIARAVADGSAGVLVHCAAGKDRTGWLTAVLLRAVGVTEPEVQADYLRSNAAVPDLVKMIAVPPADLPIPEEMLGVRLAYLAAADDAVRDRHGDFAGYLGGIGLNRDLVDRLRQRLVGPAQVPL</sequence>
<dbReference type="Gene3D" id="3.90.190.10">
    <property type="entry name" value="Protein tyrosine phosphatase superfamily"/>
    <property type="match status" value="1"/>
</dbReference>
<dbReference type="PROSITE" id="PS00383">
    <property type="entry name" value="TYR_PHOSPHATASE_1"/>
    <property type="match status" value="1"/>
</dbReference>
<dbReference type="PANTHER" id="PTHR31126:SF1">
    <property type="entry name" value="TYROSINE SPECIFIC PROTEIN PHOSPHATASES DOMAIN-CONTAINING PROTEIN"/>
    <property type="match status" value="1"/>
</dbReference>
<dbReference type="InterPro" id="IPR016130">
    <property type="entry name" value="Tyr_Pase_AS"/>
</dbReference>
<name>A0ABX8SG59_9ACTN</name>
<dbReference type="SUPFAM" id="SSF52799">
    <property type="entry name" value="(Phosphotyrosine protein) phosphatases II"/>
    <property type="match status" value="1"/>
</dbReference>
<accession>A0ABX8SG59</accession>
<keyword evidence="4" id="KW-1185">Reference proteome</keyword>
<dbReference type="Proteomes" id="UP000887023">
    <property type="component" value="Chromosome"/>
</dbReference>
<evidence type="ECO:0000256" key="1">
    <source>
        <dbReference type="ARBA" id="ARBA00009580"/>
    </source>
</evidence>
<protein>
    <submittedName>
        <fullName evidence="3">Tyrosine-protein phosphatase</fullName>
    </submittedName>
</protein>
<gene>
    <name evidence="3" type="ORF">KV203_04515</name>
</gene>
<evidence type="ECO:0000313" key="3">
    <source>
        <dbReference type="EMBL" id="QXQ14671.1"/>
    </source>
</evidence>
<dbReference type="EMBL" id="CP079105">
    <property type="protein sequence ID" value="QXQ14671.1"/>
    <property type="molecule type" value="Genomic_DNA"/>
</dbReference>
<dbReference type="InterPro" id="IPR026893">
    <property type="entry name" value="Tyr/Ser_Pase_IphP-type"/>
</dbReference>